<keyword evidence="1" id="KW-0472">Membrane</keyword>
<keyword evidence="2" id="KW-1185">Reference proteome</keyword>
<keyword evidence="1" id="KW-1133">Transmembrane helix</keyword>
<reference evidence="3" key="1">
    <citation type="submission" date="2022-11" db="UniProtKB">
        <authorList>
            <consortium name="WormBaseParasite"/>
        </authorList>
    </citation>
    <scope>IDENTIFICATION</scope>
</reference>
<protein>
    <submittedName>
        <fullName evidence="3">Uncharacterized protein</fullName>
    </submittedName>
</protein>
<organism evidence="2 3">
    <name type="scientific">Romanomermis culicivorax</name>
    <name type="common">Nematode worm</name>
    <dbReference type="NCBI Taxonomy" id="13658"/>
    <lineage>
        <taxon>Eukaryota</taxon>
        <taxon>Metazoa</taxon>
        <taxon>Ecdysozoa</taxon>
        <taxon>Nematoda</taxon>
        <taxon>Enoplea</taxon>
        <taxon>Dorylaimia</taxon>
        <taxon>Mermithida</taxon>
        <taxon>Mermithoidea</taxon>
        <taxon>Mermithidae</taxon>
        <taxon>Romanomermis</taxon>
    </lineage>
</organism>
<accession>A0A915KF58</accession>
<dbReference type="WBParaSite" id="nRc.2.0.1.t37357-RA">
    <property type="protein sequence ID" value="nRc.2.0.1.t37357-RA"/>
    <property type="gene ID" value="nRc.2.0.1.g37357"/>
</dbReference>
<keyword evidence="1" id="KW-0812">Transmembrane</keyword>
<evidence type="ECO:0000313" key="2">
    <source>
        <dbReference type="Proteomes" id="UP000887565"/>
    </source>
</evidence>
<dbReference type="AlphaFoldDB" id="A0A915KF58"/>
<proteinExistence type="predicted"/>
<sequence length="264" mass="29385">MGRPESKGDDWLSSEEAELNWRPVPRRRIMQSSSKIFTTVKIMITISMMTTVESIIMAFRHSSKTAIMIIIGRELIYIVTAKIVQILMIFGQSRRRCHVVTTIVGAIISHANEELKKLAKKGDVQGDATAVVANDAEALYRADETLGHRVKSLEITSSDVKPDVISETVKCKTHQCAANGRHKSNIRVAENGSGIDIRYFPTKNTGIPKTTIRLADRCRSSPACQTYCTQTQVPARKNNHCTGMKIKHIMSDVTVTQTKKTEKA</sequence>
<dbReference type="Proteomes" id="UP000887565">
    <property type="component" value="Unplaced"/>
</dbReference>
<name>A0A915KF58_ROMCU</name>
<evidence type="ECO:0000313" key="3">
    <source>
        <dbReference type="WBParaSite" id="nRc.2.0.1.t37357-RA"/>
    </source>
</evidence>
<feature type="transmembrane region" description="Helical" evidence="1">
    <location>
        <begin position="65"/>
        <end position="90"/>
    </location>
</feature>
<feature type="transmembrane region" description="Helical" evidence="1">
    <location>
        <begin position="36"/>
        <end position="59"/>
    </location>
</feature>
<evidence type="ECO:0000256" key="1">
    <source>
        <dbReference type="SAM" id="Phobius"/>
    </source>
</evidence>